<comment type="caution">
    <text evidence="2">The sequence shown here is derived from an EMBL/GenBank/DDBJ whole genome shotgun (WGS) entry which is preliminary data.</text>
</comment>
<feature type="transmembrane region" description="Helical" evidence="1">
    <location>
        <begin position="36"/>
        <end position="57"/>
    </location>
</feature>
<sequence>MDKYSEKKERDEFGNSSFNSSREEILLYYERTNMQFLFSGLLIIFLNALLLFVILKLRRRNKYFIIILSACISLLLHGTGYLTASLQRYLMFYLNWLFTETWKCSFWPHLLLFDLGDKGSCFHFSKLLQIVHRKNLFETDNQPLCFVNSPIHTVGCMALLWQRSTNNHTRILLSNTIFLR</sequence>
<protein>
    <submittedName>
        <fullName evidence="2">Uncharacterized protein</fullName>
    </submittedName>
</protein>
<proteinExistence type="predicted"/>
<dbReference type="AlphaFoldDB" id="A0A0V1N8C9"/>
<feature type="transmembrane region" description="Helical" evidence="1">
    <location>
        <begin position="63"/>
        <end position="84"/>
    </location>
</feature>
<keyword evidence="1" id="KW-0812">Transmembrane</keyword>
<dbReference type="Proteomes" id="UP000054843">
    <property type="component" value="Unassembled WGS sequence"/>
</dbReference>
<keyword evidence="1" id="KW-0472">Membrane</keyword>
<keyword evidence="1" id="KW-1133">Transmembrane helix</keyword>
<evidence type="ECO:0000256" key="1">
    <source>
        <dbReference type="SAM" id="Phobius"/>
    </source>
</evidence>
<evidence type="ECO:0000313" key="2">
    <source>
        <dbReference type="EMBL" id="KRZ80037.1"/>
    </source>
</evidence>
<dbReference type="EMBL" id="JYDO01000004">
    <property type="protein sequence ID" value="KRZ80037.1"/>
    <property type="molecule type" value="Genomic_DNA"/>
</dbReference>
<dbReference type="OrthoDB" id="10434104at2759"/>
<gene>
    <name evidence="2" type="ORF">T10_5422</name>
</gene>
<keyword evidence="3" id="KW-1185">Reference proteome</keyword>
<evidence type="ECO:0000313" key="3">
    <source>
        <dbReference type="Proteomes" id="UP000054843"/>
    </source>
</evidence>
<accession>A0A0V1N8C9</accession>
<name>A0A0V1N8C9_9BILA</name>
<organism evidence="2 3">
    <name type="scientific">Trichinella papuae</name>
    <dbReference type="NCBI Taxonomy" id="268474"/>
    <lineage>
        <taxon>Eukaryota</taxon>
        <taxon>Metazoa</taxon>
        <taxon>Ecdysozoa</taxon>
        <taxon>Nematoda</taxon>
        <taxon>Enoplea</taxon>
        <taxon>Dorylaimia</taxon>
        <taxon>Trichinellida</taxon>
        <taxon>Trichinellidae</taxon>
        <taxon>Trichinella</taxon>
    </lineage>
</organism>
<reference evidence="2 3" key="1">
    <citation type="submission" date="2015-01" db="EMBL/GenBank/DDBJ databases">
        <title>Evolution of Trichinella species and genotypes.</title>
        <authorList>
            <person name="Korhonen P.K."/>
            <person name="Edoardo P."/>
            <person name="Giuseppe L.R."/>
            <person name="Gasser R.B."/>
        </authorList>
    </citation>
    <scope>NUCLEOTIDE SEQUENCE [LARGE SCALE GENOMIC DNA]</scope>
    <source>
        <strain evidence="2">ISS1980</strain>
    </source>
</reference>